<dbReference type="OrthoDB" id="9800454at2"/>
<dbReference type="Gene3D" id="3.40.50.150">
    <property type="entry name" value="Vaccinia Virus protein VP39"/>
    <property type="match status" value="1"/>
</dbReference>
<accession>A0A1I4EA57</accession>
<gene>
    <name evidence="1" type="ORF">SAMN04488498_12354</name>
</gene>
<keyword evidence="1" id="KW-0489">Methyltransferase</keyword>
<keyword evidence="1" id="KW-0808">Transferase</keyword>
<dbReference type="GO" id="GO:0008168">
    <property type="term" value="F:methyltransferase activity"/>
    <property type="evidence" value="ECO:0007669"/>
    <property type="project" value="UniProtKB-KW"/>
</dbReference>
<reference evidence="1 2" key="1">
    <citation type="submission" date="2016-10" db="EMBL/GenBank/DDBJ databases">
        <authorList>
            <person name="Varghese N."/>
            <person name="Submissions S."/>
        </authorList>
    </citation>
    <scope>NUCLEOTIDE SEQUENCE [LARGE SCALE GENOMIC DNA]</scope>
    <source>
        <strain evidence="1 2">DSM 21822</strain>
    </source>
</reference>
<dbReference type="AlphaFoldDB" id="A0A1I4EA57"/>
<dbReference type="InterPro" id="IPR029063">
    <property type="entry name" value="SAM-dependent_MTases_sf"/>
</dbReference>
<dbReference type="Proteomes" id="UP000323300">
    <property type="component" value="Unassembled WGS sequence"/>
</dbReference>
<dbReference type="Pfam" id="PF13489">
    <property type="entry name" value="Methyltransf_23"/>
    <property type="match status" value="1"/>
</dbReference>
<evidence type="ECO:0000313" key="1">
    <source>
        <dbReference type="EMBL" id="SFL01497.1"/>
    </source>
</evidence>
<proteinExistence type="predicted"/>
<protein>
    <submittedName>
        <fullName evidence="1">Methyltransferase domain-containing protein</fullName>
    </submittedName>
</protein>
<organism evidence="1 2">
    <name type="scientific">Neomesorhizobium albiziae</name>
    <dbReference type="NCBI Taxonomy" id="335020"/>
    <lineage>
        <taxon>Bacteria</taxon>
        <taxon>Pseudomonadati</taxon>
        <taxon>Pseudomonadota</taxon>
        <taxon>Alphaproteobacteria</taxon>
        <taxon>Hyphomicrobiales</taxon>
        <taxon>Phyllobacteriaceae</taxon>
        <taxon>Neomesorhizobium</taxon>
    </lineage>
</organism>
<dbReference type="CDD" id="cd02440">
    <property type="entry name" value="AdoMet_MTases"/>
    <property type="match status" value="1"/>
</dbReference>
<evidence type="ECO:0000313" key="2">
    <source>
        <dbReference type="Proteomes" id="UP000323300"/>
    </source>
</evidence>
<keyword evidence="2" id="KW-1185">Reference proteome</keyword>
<dbReference type="EMBL" id="FOSL01000023">
    <property type="protein sequence ID" value="SFL01497.1"/>
    <property type="molecule type" value="Genomic_DNA"/>
</dbReference>
<name>A0A1I4EA57_9HYPH</name>
<dbReference type="RefSeq" id="WP_149763034.1">
    <property type="nucleotide sequence ID" value="NZ_BSPE01000066.1"/>
</dbReference>
<sequence>MPDELAFRRVEPEILDGLLRDDPRAVASRRDLRRINMLMFQAGIMTRLLHRHVMQPPRRILEIGAGDGAFMLVLARKLARRWPAVELTLLDRANLINGARLAEFTRLGWRTEVATADVFEWIARHGHRQFDLITANLFLHHFDDATLAKLFAGLHVLAPVLVATEPRRCAAALTLSKLLWAVGGNDVTLHDAPASVRAGFAGAELSALWLRERADVVEEYNVGPFTHVFVARGGASG</sequence>
<dbReference type="GO" id="GO:0032259">
    <property type="term" value="P:methylation"/>
    <property type="evidence" value="ECO:0007669"/>
    <property type="project" value="UniProtKB-KW"/>
</dbReference>
<dbReference type="SUPFAM" id="SSF53335">
    <property type="entry name" value="S-adenosyl-L-methionine-dependent methyltransferases"/>
    <property type="match status" value="1"/>
</dbReference>